<dbReference type="Proteomes" id="UP000009226">
    <property type="component" value="Chromosome"/>
</dbReference>
<reference evidence="1 2" key="1">
    <citation type="submission" date="2011-05" db="EMBL/GenBank/DDBJ databases">
        <title>Complete sequence of Desulfotomaculum carboxydivorans CO-1-SRB.</title>
        <authorList>
            <consortium name="US DOE Joint Genome Institute"/>
            <person name="Lucas S."/>
            <person name="Han J."/>
            <person name="Lapidus A."/>
            <person name="Cheng J.-F."/>
            <person name="Goodwin L."/>
            <person name="Pitluck S."/>
            <person name="Peters L."/>
            <person name="Mikhailova N."/>
            <person name="Lu M."/>
            <person name="Han C."/>
            <person name="Tapia R."/>
            <person name="Land M."/>
            <person name="Hauser L."/>
            <person name="Kyrpides N."/>
            <person name="Ivanova N."/>
            <person name="Pagani I."/>
            <person name="Stams A."/>
            <person name="Plugge C."/>
            <person name="Muyzer G."/>
            <person name="Kuever J."/>
            <person name="Parshina S."/>
            <person name="Ivanova A."/>
            <person name="Nazina T."/>
            <person name="Woyke T."/>
        </authorList>
    </citation>
    <scope>NUCLEOTIDE SEQUENCE [LARGE SCALE GENOMIC DNA]</scope>
    <source>
        <strain evidence="2">DSM 14880 / VKM B-2319 / CO-1-SRB</strain>
    </source>
</reference>
<dbReference type="STRING" id="868595.Desca_1704"/>
<dbReference type="InterPro" id="IPR011990">
    <property type="entry name" value="TPR-like_helical_dom_sf"/>
</dbReference>
<evidence type="ECO:0008006" key="3">
    <source>
        <dbReference type="Google" id="ProtNLM"/>
    </source>
</evidence>
<accession>F6B7J8</accession>
<dbReference type="HOGENOM" id="CLU_074582_1_0_9"/>
<dbReference type="Gene3D" id="1.25.40.10">
    <property type="entry name" value="Tetratricopeptide repeat domain"/>
    <property type="match status" value="1"/>
</dbReference>
<organism evidence="1 2">
    <name type="scientific">Desulfotomaculum nigrificans (strain DSM 14880 / VKM B-2319 / CO-1-SRB)</name>
    <name type="common">Desulfotomaculum carboxydivorans</name>
    <dbReference type="NCBI Taxonomy" id="868595"/>
    <lineage>
        <taxon>Bacteria</taxon>
        <taxon>Bacillati</taxon>
        <taxon>Bacillota</taxon>
        <taxon>Clostridia</taxon>
        <taxon>Eubacteriales</taxon>
        <taxon>Desulfotomaculaceae</taxon>
        <taxon>Desulfotomaculum</taxon>
    </lineage>
</organism>
<name>F6B7J8_DESCC</name>
<evidence type="ECO:0000313" key="2">
    <source>
        <dbReference type="Proteomes" id="UP000009226"/>
    </source>
</evidence>
<dbReference type="EMBL" id="CP002736">
    <property type="protein sequence ID" value="AEF94552.1"/>
    <property type="molecule type" value="Genomic_DNA"/>
</dbReference>
<dbReference type="eggNOG" id="COG1655">
    <property type="taxonomic scope" value="Bacteria"/>
</dbReference>
<evidence type="ECO:0000313" key="1">
    <source>
        <dbReference type="EMBL" id="AEF94552.1"/>
    </source>
</evidence>
<dbReference type="InterPro" id="IPR018708">
    <property type="entry name" value="DUF2225"/>
</dbReference>
<keyword evidence="2" id="KW-1185">Reference proteome</keyword>
<sequence>MQVTEEMIFPVQYTCPHCGKQFSHPEVKSKYIIMERQDSDFCSYYAAINPIYYDVLVCRFCGYSYTKETNVPLTDQEKAAIGAILANWHTEGYQYGGLRTLEQAINAYNLAILCQELRNAKDSVKGSLFLRLAWLYRYQGNKEKETVCLQRALEFMIRAYERESGSELKKELRMMYIMGDLAYRLGDIKEAIKWFQAVTNHPGAARYPVYSRMARSRWQDLRQELKK</sequence>
<dbReference type="SUPFAM" id="SSF48452">
    <property type="entry name" value="TPR-like"/>
    <property type="match status" value="1"/>
</dbReference>
<gene>
    <name evidence="1" type="ordered locus">Desca_1704</name>
</gene>
<protein>
    <recommendedName>
        <fullName evidence="3">DUF2225 domain-containing protein</fullName>
    </recommendedName>
</protein>
<dbReference type="AlphaFoldDB" id="F6B7J8"/>
<dbReference type="Pfam" id="PF09986">
    <property type="entry name" value="DUF2225"/>
    <property type="match status" value="1"/>
</dbReference>
<dbReference type="RefSeq" id="WP_003543286.1">
    <property type="nucleotide sequence ID" value="NC_015565.1"/>
</dbReference>
<proteinExistence type="predicted"/>
<dbReference type="KEGG" id="dca:Desca_1704"/>